<proteinExistence type="predicted"/>
<evidence type="ECO:0008006" key="3">
    <source>
        <dbReference type="Google" id="ProtNLM"/>
    </source>
</evidence>
<organism evidence="1 2">
    <name type="scientific">Streptomyces polygonati</name>
    <dbReference type="NCBI Taxonomy" id="1617087"/>
    <lineage>
        <taxon>Bacteria</taxon>
        <taxon>Bacillati</taxon>
        <taxon>Actinomycetota</taxon>
        <taxon>Actinomycetes</taxon>
        <taxon>Kitasatosporales</taxon>
        <taxon>Streptomycetaceae</taxon>
        <taxon>Streptomyces</taxon>
    </lineage>
</organism>
<evidence type="ECO:0000313" key="2">
    <source>
        <dbReference type="Proteomes" id="UP001595765"/>
    </source>
</evidence>
<dbReference type="EMBL" id="JBHSBB010000014">
    <property type="protein sequence ID" value="MFC4034048.1"/>
    <property type="molecule type" value="Genomic_DNA"/>
</dbReference>
<name>A0ABV8HSU7_9ACTN</name>
<dbReference type="Proteomes" id="UP001595765">
    <property type="component" value="Unassembled WGS sequence"/>
</dbReference>
<accession>A0ABV8HSU7</accession>
<reference evidence="2" key="1">
    <citation type="journal article" date="2019" name="Int. J. Syst. Evol. Microbiol.">
        <title>The Global Catalogue of Microorganisms (GCM) 10K type strain sequencing project: providing services to taxonomists for standard genome sequencing and annotation.</title>
        <authorList>
            <consortium name="The Broad Institute Genomics Platform"/>
            <consortium name="The Broad Institute Genome Sequencing Center for Infectious Disease"/>
            <person name="Wu L."/>
            <person name="Ma J."/>
        </authorList>
    </citation>
    <scope>NUCLEOTIDE SEQUENCE [LARGE SCALE GENOMIC DNA]</scope>
    <source>
        <strain evidence="2">CGMCC 4.7237</strain>
    </source>
</reference>
<evidence type="ECO:0000313" key="1">
    <source>
        <dbReference type="EMBL" id="MFC4034048.1"/>
    </source>
</evidence>
<keyword evidence="2" id="KW-1185">Reference proteome</keyword>
<comment type="caution">
    <text evidence="1">The sequence shown here is derived from an EMBL/GenBank/DDBJ whole genome shotgun (WGS) entry which is preliminary data.</text>
</comment>
<sequence length="319" mass="36079">MWRGGSEDEMELRQPAELATLYELEPDIRDIIVEGYNDKSYVDWFLSHVDNHGLLIRTYPVGDRVYITDSDVSDAGYLTGARGRVIYLAQLLVDIAPDCHSALLIADADYASIGLDSSPRIPGLRYTDYASLESYALTEKVLEKMLRVVFSAPDSITGRDLIAEIRPGLEAMFLISVCLRETNVGVSVSAKAVDHVPLGVECPKDAVVEIFRTSLRENIRAHKPADLWNRFVELRKLILEDIRSFSRGHDIAVFIVKFLKRKCPRVFTKEDGRRRGLQDSSLLELALMSCLEYDEIRNEALFLHIEQWLDADVRSQSTG</sequence>
<protein>
    <recommendedName>
        <fullName evidence="3">DUF4435 domain-containing protein</fullName>
    </recommendedName>
</protein>
<dbReference type="RefSeq" id="WP_386431535.1">
    <property type="nucleotide sequence ID" value="NZ_JBHSBB010000014.1"/>
</dbReference>
<gene>
    <name evidence="1" type="ORF">ACFO3J_21590</name>
</gene>